<dbReference type="PRINTS" id="PR00032">
    <property type="entry name" value="HTHARAC"/>
</dbReference>
<dbReference type="GO" id="GO:0003700">
    <property type="term" value="F:DNA-binding transcription factor activity"/>
    <property type="evidence" value="ECO:0007669"/>
    <property type="project" value="InterPro"/>
</dbReference>
<dbReference type="InterPro" id="IPR037923">
    <property type="entry name" value="HTH-like"/>
</dbReference>
<evidence type="ECO:0000313" key="6">
    <source>
        <dbReference type="Proteomes" id="UP000886814"/>
    </source>
</evidence>
<gene>
    <name evidence="5" type="ORF">H9747_11835</name>
</gene>
<dbReference type="AlphaFoldDB" id="A0A9D1PEJ4"/>
<dbReference type="CDD" id="cd02208">
    <property type="entry name" value="cupin_RmlC-like"/>
    <property type="match status" value="1"/>
</dbReference>
<dbReference type="PROSITE" id="PS00041">
    <property type="entry name" value="HTH_ARAC_FAMILY_1"/>
    <property type="match status" value="1"/>
</dbReference>
<dbReference type="EMBL" id="DXIQ01000079">
    <property type="protein sequence ID" value="HIV39663.1"/>
    <property type="molecule type" value="Genomic_DNA"/>
</dbReference>
<reference evidence="5" key="2">
    <citation type="submission" date="2021-04" db="EMBL/GenBank/DDBJ databases">
        <authorList>
            <person name="Gilroy R."/>
        </authorList>
    </citation>
    <scope>NUCLEOTIDE SEQUENCE</scope>
    <source>
        <strain evidence="5">CHK195-9823</strain>
    </source>
</reference>
<dbReference type="SUPFAM" id="SSF51215">
    <property type="entry name" value="Regulatory protein AraC"/>
    <property type="match status" value="1"/>
</dbReference>
<reference evidence="5" key="1">
    <citation type="journal article" date="2021" name="PeerJ">
        <title>Extensive microbial diversity within the chicken gut microbiome revealed by metagenomics and culture.</title>
        <authorList>
            <person name="Gilroy R."/>
            <person name="Ravi A."/>
            <person name="Getino M."/>
            <person name="Pursley I."/>
            <person name="Horton D.L."/>
            <person name="Alikhan N.F."/>
            <person name="Baker D."/>
            <person name="Gharbi K."/>
            <person name="Hall N."/>
            <person name="Watson M."/>
            <person name="Adriaenssens E.M."/>
            <person name="Foster-Nyarko E."/>
            <person name="Jarju S."/>
            <person name="Secka A."/>
            <person name="Antonio M."/>
            <person name="Oren A."/>
            <person name="Chaudhuri R.R."/>
            <person name="La Ragione R."/>
            <person name="Hildebrand F."/>
            <person name="Pallen M.J."/>
        </authorList>
    </citation>
    <scope>NUCLEOTIDE SEQUENCE</scope>
    <source>
        <strain evidence="5">CHK195-9823</strain>
    </source>
</reference>
<dbReference type="PANTHER" id="PTHR43280:SF28">
    <property type="entry name" value="HTH-TYPE TRANSCRIPTIONAL ACTIVATOR RHAS"/>
    <property type="match status" value="1"/>
</dbReference>
<protein>
    <submittedName>
        <fullName evidence="5">AraC family transcriptional regulator</fullName>
    </submittedName>
</protein>
<evidence type="ECO:0000256" key="3">
    <source>
        <dbReference type="ARBA" id="ARBA00023163"/>
    </source>
</evidence>
<dbReference type="InterPro" id="IPR014710">
    <property type="entry name" value="RmlC-like_jellyroll"/>
</dbReference>
<evidence type="ECO:0000256" key="1">
    <source>
        <dbReference type="ARBA" id="ARBA00023015"/>
    </source>
</evidence>
<dbReference type="Gene3D" id="1.10.10.60">
    <property type="entry name" value="Homeodomain-like"/>
    <property type="match status" value="2"/>
</dbReference>
<feature type="domain" description="HTH araC/xylS-type" evidence="4">
    <location>
        <begin position="195"/>
        <end position="293"/>
    </location>
</feature>
<sequence length="298" mass="34431">MPIIMELNENYSEKICYDIPQYPAYIRRGLLSQYPNYSAPNHWHDDIELIAVLSGEMEYSVNGELLELKKGQGLLVNAGQMHFGFSHQKKECDFVCVLLHPVLLCPLPSYERDFVNPVIHNKGLPYLLLKPEIPWEKDIYDKILYLYDIRKEKTAPLKILAAFARIWELLCENISADKNPAEKNIQENRDLVIVKNMARFIQKNYMEKISLAEIAASGAVGQSKCCKLFARFFFQSPTMYLTQHRLTKSMELLLNTDLPIIEIALSAGFSSASYYTETFRKWMGKTPSEFRKSRISQV</sequence>
<dbReference type="Proteomes" id="UP000886814">
    <property type="component" value="Unassembled WGS sequence"/>
</dbReference>
<comment type="caution">
    <text evidence="5">The sequence shown here is derived from an EMBL/GenBank/DDBJ whole genome shotgun (WGS) entry which is preliminary data.</text>
</comment>
<dbReference type="InterPro" id="IPR018062">
    <property type="entry name" value="HTH_AraC-typ_CS"/>
</dbReference>
<keyword evidence="3" id="KW-0804">Transcription</keyword>
<dbReference type="SMART" id="SM00342">
    <property type="entry name" value="HTH_ARAC"/>
    <property type="match status" value="1"/>
</dbReference>
<dbReference type="Gene3D" id="2.60.120.10">
    <property type="entry name" value="Jelly Rolls"/>
    <property type="match status" value="1"/>
</dbReference>
<dbReference type="Pfam" id="PF12833">
    <property type="entry name" value="HTH_18"/>
    <property type="match status" value="1"/>
</dbReference>
<dbReference type="InterPro" id="IPR009057">
    <property type="entry name" value="Homeodomain-like_sf"/>
</dbReference>
<dbReference type="Pfam" id="PF02311">
    <property type="entry name" value="AraC_binding"/>
    <property type="match status" value="1"/>
</dbReference>
<dbReference type="PROSITE" id="PS01124">
    <property type="entry name" value="HTH_ARAC_FAMILY_2"/>
    <property type="match status" value="1"/>
</dbReference>
<evidence type="ECO:0000313" key="5">
    <source>
        <dbReference type="EMBL" id="HIV39663.1"/>
    </source>
</evidence>
<accession>A0A9D1PEJ4</accession>
<proteinExistence type="predicted"/>
<dbReference type="InterPro" id="IPR018060">
    <property type="entry name" value="HTH_AraC"/>
</dbReference>
<evidence type="ECO:0000256" key="2">
    <source>
        <dbReference type="ARBA" id="ARBA00023125"/>
    </source>
</evidence>
<keyword evidence="2" id="KW-0238">DNA-binding</keyword>
<dbReference type="GO" id="GO:0043565">
    <property type="term" value="F:sequence-specific DNA binding"/>
    <property type="evidence" value="ECO:0007669"/>
    <property type="project" value="InterPro"/>
</dbReference>
<dbReference type="PANTHER" id="PTHR43280">
    <property type="entry name" value="ARAC-FAMILY TRANSCRIPTIONAL REGULATOR"/>
    <property type="match status" value="1"/>
</dbReference>
<organism evidence="5 6">
    <name type="scientific">Candidatus Blautia stercorigallinarum</name>
    <dbReference type="NCBI Taxonomy" id="2838501"/>
    <lineage>
        <taxon>Bacteria</taxon>
        <taxon>Bacillati</taxon>
        <taxon>Bacillota</taxon>
        <taxon>Clostridia</taxon>
        <taxon>Lachnospirales</taxon>
        <taxon>Lachnospiraceae</taxon>
        <taxon>Blautia</taxon>
    </lineage>
</organism>
<evidence type="ECO:0000259" key="4">
    <source>
        <dbReference type="PROSITE" id="PS01124"/>
    </source>
</evidence>
<keyword evidence="1" id="KW-0805">Transcription regulation</keyword>
<dbReference type="InterPro" id="IPR003313">
    <property type="entry name" value="AraC-bd"/>
</dbReference>
<name>A0A9D1PEJ4_9FIRM</name>
<dbReference type="InterPro" id="IPR020449">
    <property type="entry name" value="Tscrpt_reg_AraC-type_HTH"/>
</dbReference>
<dbReference type="SUPFAM" id="SSF46689">
    <property type="entry name" value="Homeodomain-like"/>
    <property type="match status" value="1"/>
</dbReference>